<dbReference type="EMBL" id="BDGE01000014">
    <property type="protein sequence ID" value="GBE91066.1"/>
    <property type="molecule type" value="Genomic_DNA"/>
</dbReference>
<evidence type="ECO:0000313" key="2">
    <source>
        <dbReference type="Proteomes" id="UP000236527"/>
    </source>
</evidence>
<sequence length="49" mass="5789">MNDDTEQQKKLAKLAAKIISDRQLLGKLTDKVYELMKEDLQQQKERIKN</sequence>
<dbReference type="Proteomes" id="UP000236527">
    <property type="component" value="Unassembled WGS sequence"/>
</dbReference>
<comment type="caution">
    <text evidence="1">The sequence shown here is derived from an EMBL/GenBank/DDBJ whole genome shotgun (WGS) entry which is preliminary data.</text>
</comment>
<name>A0A2H6LD52_9NOSO</name>
<gene>
    <name evidence="1" type="ORF">NCWK1_0788</name>
</gene>
<dbReference type="RefSeq" id="WP_187308044.1">
    <property type="nucleotide sequence ID" value="NZ_DF978422.1"/>
</dbReference>
<reference evidence="2" key="1">
    <citation type="journal article" date="2018" name="Genome Announc.">
        <title>Draft Genome Sequence of the Nitrogen-Fixing and Hormogonia-Inducing Cyanobacterium Nostoc cycadae Strain WK-1, Isolated from the Coralloid Roots of Cycas revoluta.</title>
        <authorList>
            <person name="Kanesaki Y."/>
            <person name="Hirose M."/>
            <person name="Hirose Y."/>
            <person name="Fujisawa T."/>
            <person name="Nakamura Y."/>
            <person name="Watanabe S."/>
            <person name="Matsunaga S."/>
            <person name="Uchida H."/>
            <person name="Murakami A."/>
        </authorList>
    </citation>
    <scope>NUCLEOTIDE SEQUENCE [LARGE SCALE GENOMIC DNA]</scope>
    <source>
        <strain evidence="2">WK-1</strain>
    </source>
</reference>
<accession>A0A2H6LD52</accession>
<dbReference type="AlphaFoldDB" id="A0A2H6LD52"/>
<protein>
    <submittedName>
        <fullName evidence="1">Glutamate dehydrogenase</fullName>
    </submittedName>
</protein>
<evidence type="ECO:0000313" key="1">
    <source>
        <dbReference type="EMBL" id="GBE91066.1"/>
    </source>
</evidence>
<proteinExistence type="predicted"/>
<keyword evidence="2" id="KW-1185">Reference proteome</keyword>
<organism evidence="1 2">
    <name type="scientific">Nostoc cycadae WK-1</name>
    <dbReference type="NCBI Taxonomy" id="1861711"/>
    <lineage>
        <taxon>Bacteria</taxon>
        <taxon>Bacillati</taxon>
        <taxon>Cyanobacteriota</taxon>
        <taxon>Cyanophyceae</taxon>
        <taxon>Nostocales</taxon>
        <taxon>Nostocaceae</taxon>
        <taxon>Nostoc</taxon>
    </lineage>
</organism>